<feature type="binding site" evidence="5">
    <location>
        <begin position="11"/>
        <end position="16"/>
    </location>
    <ligand>
        <name>ATP</name>
        <dbReference type="ChEBI" id="CHEBI:30616"/>
    </ligand>
</feature>
<dbReference type="GO" id="GO:0015937">
    <property type="term" value="P:coenzyme A biosynthetic process"/>
    <property type="evidence" value="ECO:0007669"/>
    <property type="project" value="UniProtKB-UniRule"/>
</dbReference>
<evidence type="ECO:0000256" key="1">
    <source>
        <dbReference type="ARBA" id="ARBA00009018"/>
    </source>
</evidence>
<evidence type="ECO:0000256" key="6">
    <source>
        <dbReference type="NCBIfam" id="TIGR00152"/>
    </source>
</evidence>
<protein>
    <recommendedName>
        <fullName evidence="5 6">Dephospho-CoA kinase</fullName>
        <ecNumber evidence="5 6">2.7.1.24</ecNumber>
    </recommendedName>
    <alternativeName>
        <fullName evidence="5">Dephosphocoenzyme A kinase</fullName>
    </alternativeName>
</protein>
<dbReference type="SUPFAM" id="SSF52540">
    <property type="entry name" value="P-loop containing nucleoside triphosphate hydrolases"/>
    <property type="match status" value="1"/>
</dbReference>
<evidence type="ECO:0000256" key="3">
    <source>
        <dbReference type="ARBA" id="ARBA00022840"/>
    </source>
</evidence>
<keyword evidence="4 5" id="KW-0173">Coenzyme A biosynthesis</keyword>
<keyword evidence="5" id="KW-0963">Cytoplasm</keyword>
<comment type="catalytic activity">
    <reaction evidence="5">
        <text>3'-dephospho-CoA + ATP = ADP + CoA + H(+)</text>
        <dbReference type="Rhea" id="RHEA:18245"/>
        <dbReference type="ChEBI" id="CHEBI:15378"/>
        <dbReference type="ChEBI" id="CHEBI:30616"/>
        <dbReference type="ChEBI" id="CHEBI:57287"/>
        <dbReference type="ChEBI" id="CHEBI:57328"/>
        <dbReference type="ChEBI" id="CHEBI:456216"/>
        <dbReference type="EC" id="2.7.1.24"/>
    </reaction>
</comment>
<evidence type="ECO:0000313" key="8">
    <source>
        <dbReference type="Proteomes" id="UP000251835"/>
    </source>
</evidence>
<dbReference type="Pfam" id="PF01121">
    <property type="entry name" value="CoaE"/>
    <property type="match status" value="1"/>
</dbReference>
<dbReference type="InterPro" id="IPR027417">
    <property type="entry name" value="P-loop_NTPase"/>
</dbReference>
<comment type="similarity">
    <text evidence="1 5">Belongs to the CoaE family.</text>
</comment>
<name>A0A7L4UNS8_BALHA</name>
<dbReference type="AlphaFoldDB" id="A0A7L4UNS8"/>
<evidence type="ECO:0000256" key="2">
    <source>
        <dbReference type="ARBA" id="ARBA00022741"/>
    </source>
</evidence>
<reference evidence="7 8" key="1">
    <citation type="submission" date="2018-05" db="EMBL/GenBank/DDBJ databases">
        <title>Genomic Encyclopedia of Type Strains, Phase IV (KMG-IV): sequencing the most valuable type-strain genomes for metagenomic binning, comparative biology and taxonomic classification.</title>
        <authorList>
            <person name="Goeker M."/>
        </authorList>
    </citation>
    <scope>NUCLEOTIDE SEQUENCE [LARGE SCALE GENOMIC DNA]</scope>
    <source>
        <strain evidence="7 8">DSM 28579</strain>
    </source>
</reference>
<organism evidence="7 8">
    <name type="scientific">Balneicella halophila</name>
    <dbReference type="NCBI Taxonomy" id="1537566"/>
    <lineage>
        <taxon>Bacteria</taxon>
        <taxon>Pseudomonadati</taxon>
        <taxon>Bacteroidota</taxon>
        <taxon>Bacteroidia</taxon>
        <taxon>Bacteroidales</taxon>
        <taxon>Balneicellaceae</taxon>
        <taxon>Balneicella</taxon>
    </lineage>
</organism>
<comment type="function">
    <text evidence="5">Catalyzes the phosphorylation of the 3'-hydroxyl group of dephosphocoenzyme A to form coenzyme A.</text>
</comment>
<dbReference type="PROSITE" id="PS51219">
    <property type="entry name" value="DPCK"/>
    <property type="match status" value="1"/>
</dbReference>
<keyword evidence="2 5" id="KW-0547">Nucleotide-binding</keyword>
<comment type="pathway">
    <text evidence="5">Cofactor biosynthesis; coenzyme A biosynthesis; CoA from (R)-pantothenate: step 5/5.</text>
</comment>
<dbReference type="PANTHER" id="PTHR10695:SF46">
    <property type="entry name" value="BIFUNCTIONAL COENZYME A SYNTHASE-RELATED"/>
    <property type="match status" value="1"/>
</dbReference>
<dbReference type="CDD" id="cd02022">
    <property type="entry name" value="DPCK"/>
    <property type="match status" value="1"/>
</dbReference>
<keyword evidence="3 5" id="KW-0067">ATP-binding</keyword>
<evidence type="ECO:0000256" key="5">
    <source>
        <dbReference type="HAMAP-Rule" id="MF_00376"/>
    </source>
</evidence>
<accession>A0A7L4UNS8</accession>
<dbReference type="UniPathway" id="UPA00241">
    <property type="reaction ID" value="UER00356"/>
</dbReference>
<sequence>MLKIGLTGGIGSGKTTAARVFEMLGAPIYFADARAKELMHTDELLRKKIQETFGDQIYKAQQLDRKALAKIVFNDEKALEKVNGLVHPVVRKDFHNWAQQQDAPYVIEESAILFETGLYIDFDYLVSVISPMEERIARLQERDNTTVEKIEARMKAQVNDEIRKEKSDYILKNGKDDLLLPQIIALDKVFKEKV</sequence>
<dbReference type="EMBL" id="QENZ01000004">
    <property type="protein sequence ID" value="PVX50775.1"/>
    <property type="molecule type" value="Genomic_DNA"/>
</dbReference>
<dbReference type="GO" id="GO:0005524">
    <property type="term" value="F:ATP binding"/>
    <property type="evidence" value="ECO:0007669"/>
    <property type="project" value="UniProtKB-UniRule"/>
</dbReference>
<dbReference type="PANTHER" id="PTHR10695">
    <property type="entry name" value="DEPHOSPHO-COA KINASE-RELATED"/>
    <property type="match status" value="1"/>
</dbReference>
<dbReference type="HAMAP" id="MF_00376">
    <property type="entry name" value="Dephospho_CoA_kinase"/>
    <property type="match status" value="1"/>
</dbReference>
<evidence type="ECO:0000256" key="4">
    <source>
        <dbReference type="ARBA" id="ARBA00022993"/>
    </source>
</evidence>
<comment type="caution">
    <text evidence="7">The sequence shown here is derived from an EMBL/GenBank/DDBJ whole genome shotgun (WGS) entry which is preliminary data.</text>
</comment>
<comment type="subcellular location">
    <subcellularLocation>
        <location evidence="5">Cytoplasm</location>
    </subcellularLocation>
</comment>
<dbReference type="Gene3D" id="3.40.50.300">
    <property type="entry name" value="P-loop containing nucleotide triphosphate hydrolases"/>
    <property type="match status" value="1"/>
</dbReference>
<dbReference type="EC" id="2.7.1.24" evidence="5 6"/>
<keyword evidence="5" id="KW-0808">Transferase</keyword>
<evidence type="ECO:0000313" key="7">
    <source>
        <dbReference type="EMBL" id="PVX50775.1"/>
    </source>
</evidence>
<dbReference type="GO" id="GO:0005737">
    <property type="term" value="C:cytoplasm"/>
    <property type="evidence" value="ECO:0007669"/>
    <property type="project" value="UniProtKB-SubCell"/>
</dbReference>
<dbReference type="RefSeq" id="WP_116496331.1">
    <property type="nucleotide sequence ID" value="NZ_QENZ01000004.1"/>
</dbReference>
<proteinExistence type="inferred from homology"/>
<keyword evidence="5 7" id="KW-0418">Kinase</keyword>
<dbReference type="Proteomes" id="UP000251835">
    <property type="component" value="Unassembled WGS sequence"/>
</dbReference>
<keyword evidence="8" id="KW-1185">Reference proteome</keyword>
<gene>
    <name evidence="5" type="primary">coaE</name>
    <name evidence="7" type="ORF">C7377_1091</name>
</gene>
<dbReference type="GO" id="GO:0004140">
    <property type="term" value="F:dephospho-CoA kinase activity"/>
    <property type="evidence" value="ECO:0007669"/>
    <property type="project" value="UniProtKB-UniRule"/>
</dbReference>
<dbReference type="InterPro" id="IPR001977">
    <property type="entry name" value="Depp_CoAkinase"/>
</dbReference>
<dbReference type="NCBIfam" id="TIGR00152">
    <property type="entry name" value="dephospho-CoA kinase"/>
    <property type="match status" value="1"/>
</dbReference>
<dbReference type="OrthoDB" id="9812943at2"/>